<evidence type="ECO:0000313" key="3">
    <source>
        <dbReference type="EMBL" id="KAK5104831.1"/>
    </source>
</evidence>
<reference evidence="3 4" key="1">
    <citation type="submission" date="2023-08" db="EMBL/GenBank/DDBJ databases">
        <title>Black Yeasts Isolated from many extreme environments.</title>
        <authorList>
            <person name="Coleine C."/>
            <person name="Stajich J.E."/>
            <person name="Selbmann L."/>
        </authorList>
    </citation>
    <scope>NUCLEOTIDE SEQUENCE [LARGE SCALE GENOMIC DNA]</scope>
    <source>
        <strain evidence="3 4">CCFEE 536</strain>
    </source>
</reference>
<keyword evidence="1" id="KW-0175">Coiled coil</keyword>
<protein>
    <submittedName>
        <fullName evidence="3">Uncharacterized protein</fullName>
    </submittedName>
</protein>
<evidence type="ECO:0000313" key="4">
    <source>
        <dbReference type="Proteomes" id="UP001357485"/>
    </source>
</evidence>
<accession>A0ABR0KQ58</accession>
<dbReference type="EMBL" id="JAVRRA010025917">
    <property type="protein sequence ID" value="KAK5104831.1"/>
    <property type="molecule type" value="Genomic_DNA"/>
</dbReference>
<evidence type="ECO:0000256" key="1">
    <source>
        <dbReference type="SAM" id="Coils"/>
    </source>
</evidence>
<name>A0ABR0KQ58_9PEZI</name>
<feature type="non-terminal residue" evidence="3">
    <location>
        <position position="181"/>
    </location>
</feature>
<comment type="caution">
    <text evidence="3">The sequence shown here is derived from an EMBL/GenBank/DDBJ whole genome shotgun (WGS) entry which is preliminary data.</text>
</comment>
<gene>
    <name evidence="3" type="ORF">LTR16_006693</name>
</gene>
<evidence type="ECO:0000256" key="2">
    <source>
        <dbReference type="SAM" id="MobiDB-lite"/>
    </source>
</evidence>
<organism evidence="3 4">
    <name type="scientific">Cryomyces antarcticus</name>
    <dbReference type="NCBI Taxonomy" id="329879"/>
    <lineage>
        <taxon>Eukaryota</taxon>
        <taxon>Fungi</taxon>
        <taxon>Dikarya</taxon>
        <taxon>Ascomycota</taxon>
        <taxon>Pezizomycotina</taxon>
        <taxon>Dothideomycetes</taxon>
        <taxon>Dothideomycetes incertae sedis</taxon>
        <taxon>Cryomyces</taxon>
    </lineage>
</organism>
<feature type="compositionally biased region" description="Polar residues" evidence="2">
    <location>
        <begin position="37"/>
        <end position="57"/>
    </location>
</feature>
<dbReference type="Proteomes" id="UP001357485">
    <property type="component" value="Unassembled WGS sequence"/>
</dbReference>
<proteinExistence type="predicted"/>
<feature type="region of interest" description="Disordered" evidence="2">
    <location>
        <begin position="1"/>
        <end position="88"/>
    </location>
</feature>
<feature type="coiled-coil region" evidence="1">
    <location>
        <begin position="147"/>
        <end position="181"/>
    </location>
</feature>
<keyword evidence="4" id="KW-1185">Reference proteome</keyword>
<sequence>MDVFSDGSLRRTSSHTSAASSRRSSTIRIPKPRKHASNASLQPPSATSETESLTSFPTLDRSPEGPSHDATIMGLPDPPRKSTSRKVTKATQSFVGNLVASTPSARSRAALFDDTPHDTRDIPGVLHLASDANIEHAMARSGPVALVRRLAEDLAQRDAQMTALQRKAEERERALKKLLKE</sequence>
<feature type="compositionally biased region" description="Low complexity" evidence="2">
    <location>
        <begin position="10"/>
        <end position="29"/>
    </location>
</feature>